<dbReference type="EC" id="4.6.1.12" evidence="4"/>
<evidence type="ECO:0000256" key="9">
    <source>
        <dbReference type="ARBA" id="ARBA00023239"/>
    </source>
</evidence>
<dbReference type="Pfam" id="PF01128">
    <property type="entry name" value="IspD"/>
    <property type="match status" value="1"/>
</dbReference>
<dbReference type="PROSITE" id="PS01295">
    <property type="entry name" value="ISPD"/>
    <property type="match status" value="1"/>
</dbReference>
<evidence type="ECO:0000259" key="11">
    <source>
        <dbReference type="Pfam" id="PF02542"/>
    </source>
</evidence>
<dbReference type="SUPFAM" id="SSF69765">
    <property type="entry name" value="IpsF-like"/>
    <property type="match status" value="1"/>
</dbReference>
<comment type="catalytic activity">
    <reaction evidence="1">
        <text>4-CDP-2-C-methyl-D-erythritol 2-phosphate = 2-C-methyl-D-erythritol 2,4-cyclic diphosphate + CMP</text>
        <dbReference type="Rhea" id="RHEA:23864"/>
        <dbReference type="ChEBI" id="CHEBI:57919"/>
        <dbReference type="ChEBI" id="CHEBI:58483"/>
        <dbReference type="ChEBI" id="CHEBI:60377"/>
        <dbReference type="EC" id="4.6.1.12"/>
    </reaction>
</comment>
<name>A0A381ZP35_9ZZZZ</name>
<dbReference type="GO" id="GO:0019288">
    <property type="term" value="P:isopentenyl diphosphate biosynthetic process, methylerythritol 4-phosphate pathway"/>
    <property type="evidence" value="ECO:0007669"/>
    <property type="project" value="UniProtKB-UniPathway"/>
</dbReference>
<dbReference type="PANTHER" id="PTHR43181:SF1">
    <property type="entry name" value="2-C-METHYL-D-ERYTHRITOL 2,4-CYCLODIPHOSPHATE SYNTHASE, CHLOROPLASTIC"/>
    <property type="match status" value="1"/>
</dbReference>
<reference evidence="12" key="1">
    <citation type="submission" date="2018-05" db="EMBL/GenBank/DDBJ databases">
        <authorList>
            <person name="Lanie J.A."/>
            <person name="Ng W.-L."/>
            <person name="Kazmierczak K.M."/>
            <person name="Andrzejewski T.M."/>
            <person name="Davidsen T.M."/>
            <person name="Wayne K.J."/>
            <person name="Tettelin H."/>
            <person name="Glass J.I."/>
            <person name="Rusch D."/>
            <person name="Podicherti R."/>
            <person name="Tsui H.-C.T."/>
            <person name="Winkler M.E."/>
        </authorList>
    </citation>
    <scope>NUCLEOTIDE SEQUENCE</scope>
</reference>
<dbReference type="NCBIfam" id="TIGR00151">
    <property type="entry name" value="ispF"/>
    <property type="match status" value="1"/>
</dbReference>
<dbReference type="PANTHER" id="PTHR43181">
    <property type="entry name" value="2-C-METHYL-D-ERYTHRITOL 2,4-CYCLODIPHOSPHATE SYNTHASE, CHLOROPLASTIC"/>
    <property type="match status" value="1"/>
</dbReference>
<evidence type="ECO:0000256" key="1">
    <source>
        <dbReference type="ARBA" id="ARBA00000200"/>
    </source>
</evidence>
<dbReference type="InterPro" id="IPR034683">
    <property type="entry name" value="IspD/TarI"/>
</dbReference>
<dbReference type="PROSITE" id="PS01350">
    <property type="entry name" value="ISPF"/>
    <property type="match status" value="1"/>
</dbReference>
<accession>A0A381ZP35</accession>
<feature type="domain" description="2-C-methyl-D-erythritol 2,4-cyclodiphosphate synthase" evidence="11">
    <location>
        <begin position="234"/>
        <end position="384"/>
    </location>
</feature>
<keyword evidence="8" id="KW-0414">Isoprene biosynthesis</keyword>
<dbReference type="GO" id="GO:0016114">
    <property type="term" value="P:terpenoid biosynthetic process"/>
    <property type="evidence" value="ECO:0007669"/>
    <property type="project" value="InterPro"/>
</dbReference>
<dbReference type="GO" id="GO:0008685">
    <property type="term" value="F:2-C-methyl-D-erythritol 2,4-cyclodiphosphate synthase activity"/>
    <property type="evidence" value="ECO:0007669"/>
    <property type="project" value="UniProtKB-EC"/>
</dbReference>
<evidence type="ECO:0000256" key="3">
    <source>
        <dbReference type="ARBA" id="ARBA00004709"/>
    </source>
</evidence>
<keyword evidence="7" id="KW-0479">Metal-binding</keyword>
<evidence type="ECO:0000256" key="4">
    <source>
        <dbReference type="ARBA" id="ARBA00012579"/>
    </source>
</evidence>
<dbReference type="AlphaFoldDB" id="A0A381ZP35"/>
<dbReference type="CDD" id="cd02516">
    <property type="entry name" value="CDP-ME_synthetase"/>
    <property type="match status" value="1"/>
</dbReference>
<evidence type="ECO:0000256" key="2">
    <source>
        <dbReference type="ARBA" id="ARBA00001968"/>
    </source>
</evidence>
<keyword evidence="9" id="KW-0456">Lyase</keyword>
<evidence type="ECO:0000256" key="6">
    <source>
        <dbReference type="ARBA" id="ARBA00022695"/>
    </source>
</evidence>
<dbReference type="InterPro" id="IPR029044">
    <property type="entry name" value="Nucleotide-diphossugar_trans"/>
</dbReference>
<evidence type="ECO:0000256" key="8">
    <source>
        <dbReference type="ARBA" id="ARBA00023229"/>
    </source>
</evidence>
<dbReference type="Gene3D" id="3.30.1330.50">
    <property type="entry name" value="2-C-methyl-D-erythritol 2,4-cyclodiphosphate synthase"/>
    <property type="match status" value="1"/>
</dbReference>
<dbReference type="SUPFAM" id="SSF53448">
    <property type="entry name" value="Nucleotide-diphospho-sugar transferases"/>
    <property type="match status" value="1"/>
</dbReference>
<evidence type="ECO:0000256" key="5">
    <source>
        <dbReference type="ARBA" id="ARBA00022679"/>
    </source>
</evidence>
<keyword evidence="5" id="KW-0808">Transferase</keyword>
<dbReference type="HAMAP" id="MF_00107">
    <property type="entry name" value="IspF"/>
    <property type="match status" value="1"/>
</dbReference>
<protein>
    <recommendedName>
        <fullName evidence="4">2-C-methyl-D-erythritol 2,4-cyclodiphosphate synthase</fullName>
        <ecNumber evidence="4">4.6.1.12</ecNumber>
    </recommendedName>
</protein>
<dbReference type="EMBL" id="UINC01022090">
    <property type="protein sequence ID" value="SVA90999.1"/>
    <property type="molecule type" value="Genomic_DNA"/>
</dbReference>
<evidence type="ECO:0000256" key="7">
    <source>
        <dbReference type="ARBA" id="ARBA00022723"/>
    </source>
</evidence>
<evidence type="ECO:0000256" key="10">
    <source>
        <dbReference type="ARBA" id="ARBA00023268"/>
    </source>
</evidence>
<proteinExistence type="inferred from homology"/>
<dbReference type="CDD" id="cd00554">
    <property type="entry name" value="MECDP_synthase"/>
    <property type="match status" value="1"/>
</dbReference>
<dbReference type="UniPathway" id="UPA00056">
    <property type="reaction ID" value="UER00095"/>
</dbReference>
<dbReference type="Gene3D" id="3.90.550.10">
    <property type="entry name" value="Spore Coat Polysaccharide Biosynthesis Protein SpsA, Chain A"/>
    <property type="match status" value="1"/>
</dbReference>
<sequence>MIHFLVLAGGEGKRAQSESSNIPKQFNGSSGVSPLKYLLRFVNNLNFIDTITVVIPKKNIQDFMKISKNINKLRRFVIGGDSRQSSSYKGLENIVFEFGENEDDCVLIHDAARPIIEENIIKNCIEGLNKNDGTFPAINVDDTIKKFSNENKFEEVNREEFFLVQTPQVFKLRKIYKAHIENKKKFTDDVSLALASGLNIQKMDGSKSHFKITNYEDLIFYDKIIKGTHLNKNGIGFDIHVFTEGNFIKLGGVKIKSNFGLKANSDGDVVIHSITDAILGALEKNDIGFHFSPDNKDYKDVDSKIFLDKALNYLNEVDGEIINLDTNIICDIPKIDPFRKDIKKNLSKLLGVDENKINIKASSTENQGFVNSQNGVAAQTIVSLQVPKRGK</sequence>
<gene>
    <name evidence="12" type="ORF">METZ01_LOCUS143853</name>
</gene>
<dbReference type="Pfam" id="PF02542">
    <property type="entry name" value="YgbB"/>
    <property type="match status" value="1"/>
</dbReference>
<organism evidence="12">
    <name type="scientific">marine metagenome</name>
    <dbReference type="NCBI Taxonomy" id="408172"/>
    <lineage>
        <taxon>unclassified sequences</taxon>
        <taxon>metagenomes</taxon>
        <taxon>ecological metagenomes</taxon>
    </lineage>
</organism>
<dbReference type="InterPro" id="IPR003526">
    <property type="entry name" value="MECDP_synthase"/>
</dbReference>
<dbReference type="InterPro" id="IPR018294">
    <property type="entry name" value="ISPD_synthase_CS"/>
</dbReference>
<comment type="cofactor">
    <cofactor evidence="2">
        <name>a divalent metal cation</name>
        <dbReference type="ChEBI" id="CHEBI:60240"/>
    </cofactor>
</comment>
<dbReference type="InterPro" id="IPR020555">
    <property type="entry name" value="MECDP_synthase_CS"/>
</dbReference>
<comment type="pathway">
    <text evidence="3">Isoprenoid biosynthesis; isopentenyl diphosphate biosynthesis via DXP pathway; isopentenyl diphosphate from 1-deoxy-D-xylulose 5-phosphate: step 4/6.</text>
</comment>
<evidence type="ECO:0000313" key="12">
    <source>
        <dbReference type="EMBL" id="SVA90999.1"/>
    </source>
</evidence>
<dbReference type="GO" id="GO:0070567">
    <property type="term" value="F:cytidylyltransferase activity"/>
    <property type="evidence" value="ECO:0007669"/>
    <property type="project" value="InterPro"/>
</dbReference>
<dbReference type="GO" id="GO:0046872">
    <property type="term" value="F:metal ion binding"/>
    <property type="evidence" value="ECO:0007669"/>
    <property type="project" value="UniProtKB-KW"/>
</dbReference>
<dbReference type="InterPro" id="IPR036571">
    <property type="entry name" value="MECDP_synthase_sf"/>
</dbReference>
<keyword evidence="6" id="KW-0548">Nucleotidyltransferase</keyword>
<keyword evidence="10" id="KW-0511">Multifunctional enzyme</keyword>